<name>A0A520S5K3_9GAMM</name>
<dbReference type="Gene3D" id="3.30.1330.40">
    <property type="entry name" value="RutC-like"/>
    <property type="match status" value="1"/>
</dbReference>
<proteinExistence type="inferred from homology"/>
<dbReference type="InterPro" id="IPR006175">
    <property type="entry name" value="YjgF/YER057c/UK114"/>
</dbReference>
<dbReference type="InterPro" id="IPR035959">
    <property type="entry name" value="RutC-like_sf"/>
</dbReference>
<dbReference type="CDD" id="cd00448">
    <property type="entry name" value="YjgF_YER057c_UK114_family"/>
    <property type="match status" value="1"/>
</dbReference>
<protein>
    <submittedName>
        <fullName evidence="2">RidA family protein</fullName>
    </submittedName>
</protein>
<dbReference type="InterPro" id="IPR006056">
    <property type="entry name" value="RidA"/>
</dbReference>
<comment type="similarity">
    <text evidence="1">Belongs to the RutC family.</text>
</comment>
<gene>
    <name evidence="2" type="ORF">EVA68_00310</name>
</gene>
<dbReference type="PANTHER" id="PTHR11803">
    <property type="entry name" value="2-IMINOBUTANOATE/2-IMINOPROPANOATE DEAMINASE RIDA"/>
    <property type="match status" value="1"/>
</dbReference>
<organism evidence="2 3">
    <name type="scientific">OM182 bacterium</name>
    <dbReference type="NCBI Taxonomy" id="2510334"/>
    <lineage>
        <taxon>Bacteria</taxon>
        <taxon>Pseudomonadati</taxon>
        <taxon>Pseudomonadota</taxon>
        <taxon>Gammaproteobacteria</taxon>
        <taxon>OMG group</taxon>
        <taxon>OM182 clade</taxon>
    </lineage>
</organism>
<dbReference type="PANTHER" id="PTHR11803:SF39">
    <property type="entry name" value="2-IMINOBUTANOATE_2-IMINOPROPANOATE DEAMINASE"/>
    <property type="match status" value="1"/>
</dbReference>
<dbReference type="EMBL" id="SHAG01000001">
    <property type="protein sequence ID" value="RZO77704.1"/>
    <property type="molecule type" value="Genomic_DNA"/>
</dbReference>
<dbReference type="GO" id="GO:0019239">
    <property type="term" value="F:deaminase activity"/>
    <property type="evidence" value="ECO:0007669"/>
    <property type="project" value="TreeGrafter"/>
</dbReference>
<evidence type="ECO:0000313" key="2">
    <source>
        <dbReference type="EMBL" id="RZO77704.1"/>
    </source>
</evidence>
<dbReference type="GO" id="GO:0005829">
    <property type="term" value="C:cytosol"/>
    <property type="evidence" value="ECO:0007669"/>
    <property type="project" value="TreeGrafter"/>
</dbReference>
<dbReference type="NCBIfam" id="TIGR00004">
    <property type="entry name" value="Rid family detoxifying hydrolase"/>
    <property type="match status" value="1"/>
</dbReference>
<comment type="caution">
    <text evidence="2">The sequence shown here is derived from an EMBL/GenBank/DDBJ whole genome shotgun (WGS) entry which is preliminary data.</text>
</comment>
<sequence>MKNKNSVSTNDAPLAIGTYSQAIITRSTVYISGQIPLDSESMELVGPDIDLQVKQVMKNLGAICQNAGGSLNSVVKFTVFMTNLDHFATVNRVMQEFLQKPYPARSLVQVTALPKQADIEIDAIMEL</sequence>
<dbReference type="SUPFAM" id="SSF55298">
    <property type="entry name" value="YjgF-like"/>
    <property type="match status" value="1"/>
</dbReference>
<accession>A0A520S5K3</accession>
<reference evidence="2 3" key="1">
    <citation type="submission" date="2019-02" db="EMBL/GenBank/DDBJ databases">
        <title>Prokaryotic population dynamics and viral predation in marine succession experiment using metagenomics: the confinement effect.</title>
        <authorList>
            <person name="Haro-Moreno J.M."/>
            <person name="Rodriguez-Valera F."/>
            <person name="Lopez-Perez M."/>
        </authorList>
    </citation>
    <scope>NUCLEOTIDE SEQUENCE [LARGE SCALE GENOMIC DNA]</scope>
    <source>
        <strain evidence="2">MED-G157</strain>
    </source>
</reference>
<dbReference type="Pfam" id="PF01042">
    <property type="entry name" value="Ribonuc_L-PSP"/>
    <property type="match status" value="1"/>
</dbReference>
<dbReference type="Proteomes" id="UP000316199">
    <property type="component" value="Unassembled WGS sequence"/>
</dbReference>
<evidence type="ECO:0000313" key="3">
    <source>
        <dbReference type="Proteomes" id="UP000316199"/>
    </source>
</evidence>
<dbReference type="AlphaFoldDB" id="A0A520S5K3"/>
<evidence type="ECO:0000256" key="1">
    <source>
        <dbReference type="ARBA" id="ARBA00010552"/>
    </source>
</evidence>
<dbReference type="FunFam" id="3.30.1330.40:FF:000001">
    <property type="entry name" value="L-PSP family endoribonuclease"/>
    <property type="match status" value="1"/>
</dbReference>